<dbReference type="OrthoDB" id="9811070at2"/>
<dbReference type="InterPro" id="IPR036869">
    <property type="entry name" value="J_dom_sf"/>
</dbReference>
<dbReference type="EMBL" id="CP011770">
    <property type="protein sequence ID" value="AKM10861.1"/>
    <property type="molecule type" value="Genomic_DNA"/>
</dbReference>
<dbReference type="PATRIC" id="fig|1348774.3.peg.2992"/>
<dbReference type="InterPro" id="IPR001623">
    <property type="entry name" value="DnaJ_domain"/>
</dbReference>
<protein>
    <submittedName>
        <fullName evidence="1">Uncharacterized protein</fullName>
    </submittedName>
</protein>
<accession>A0A0G3XJS0</accession>
<name>A0A0G3XJS0_9SPHN</name>
<evidence type="ECO:0000313" key="2">
    <source>
        <dbReference type="Proteomes" id="UP000035287"/>
    </source>
</evidence>
<dbReference type="KEGG" id="cna:AB433_14235"/>
<dbReference type="STRING" id="1348774.AB433_14235"/>
<dbReference type="Gene3D" id="1.10.287.110">
    <property type="entry name" value="DnaJ domain"/>
    <property type="match status" value="1"/>
</dbReference>
<dbReference type="CDD" id="cd06257">
    <property type="entry name" value="DnaJ"/>
    <property type="match status" value="1"/>
</dbReference>
<dbReference type="Proteomes" id="UP000035287">
    <property type="component" value="Chromosome"/>
</dbReference>
<dbReference type="AlphaFoldDB" id="A0A0G3XJS0"/>
<evidence type="ECO:0000313" key="1">
    <source>
        <dbReference type="EMBL" id="AKM10861.1"/>
    </source>
</evidence>
<dbReference type="PROSITE" id="PS50076">
    <property type="entry name" value="DNAJ_2"/>
    <property type="match status" value="1"/>
</dbReference>
<gene>
    <name evidence="1" type="ORF">AB433_14235</name>
</gene>
<dbReference type="RefSeq" id="WP_047821908.1">
    <property type="nucleotide sequence ID" value="NZ_CP011770.1"/>
</dbReference>
<organism evidence="1 2">
    <name type="scientific">Croceicoccus naphthovorans</name>
    <dbReference type="NCBI Taxonomy" id="1348774"/>
    <lineage>
        <taxon>Bacteria</taxon>
        <taxon>Pseudomonadati</taxon>
        <taxon>Pseudomonadota</taxon>
        <taxon>Alphaproteobacteria</taxon>
        <taxon>Sphingomonadales</taxon>
        <taxon>Erythrobacteraceae</taxon>
        <taxon>Croceicoccus</taxon>
    </lineage>
</organism>
<dbReference type="SUPFAM" id="SSF46565">
    <property type="entry name" value="Chaperone J-domain"/>
    <property type="match status" value="1"/>
</dbReference>
<proteinExistence type="predicted"/>
<sequence>MMKIVILAVVAGIACRMLFGCWPWQLWSESQKSQDAAQARALLGVSRMATREEIVAAHRKAITTAHPDKGGSTEEVHRIDAARDLLLEQTGPKSDL</sequence>
<keyword evidence="2" id="KW-1185">Reference proteome</keyword>
<reference evidence="1 2" key="1">
    <citation type="submission" date="2015-06" db="EMBL/GenBank/DDBJ databases">
        <authorList>
            <person name="Zeng Y."/>
            <person name="Huang Y."/>
        </authorList>
    </citation>
    <scope>NUCLEOTIDE SEQUENCE [LARGE SCALE GENOMIC DNA]</scope>
    <source>
        <strain evidence="1 2">PQ-2</strain>
    </source>
</reference>
<dbReference type="PROSITE" id="PS51257">
    <property type="entry name" value="PROKAR_LIPOPROTEIN"/>
    <property type="match status" value="1"/>
</dbReference>